<feature type="compositionally biased region" description="Basic and acidic residues" evidence="1">
    <location>
        <begin position="687"/>
        <end position="707"/>
    </location>
</feature>
<sequence length="715" mass="77812">MRAPHFHAWHAQARTAVGARCGSVQAPGYATYTPRQGAAYWIGSLNPGRQTICTAHGAVPDAYRLRAVRNRSRIRRCYSSSAPTPPPSETNDSNAGSESKCQQSRHGDSAGSSSGSGSDSGSDSGSLGAKMLESAATSLASILMLALGFGAAGYGYHRYYKHLVLRKMVLAFEPGDPVLELASMGRGVPQHLAGAAAGMMHAADESHDLALEKGEGEGEREGGDGDDGRGNYWIERPEQKKVNDIVGGREIGHYHLFIGEKGTGKSSMQLEAMAQIDGEGVSMFDAHADLEIFRIRLGKALNYEFNEDYIGGYFSERGPRESTALLDIERALNKLEKVALRQRNRTQAGKARRPLVVIVNQMHLIRDDDDGRDLIELLQQRAEQWAAAGLVTMVFNSDDYWVYERLKQLAARMEVHSIQDLARHPAMVTLQRFRWRYFGERVSNATASEVYDHVGGRLTFLNRVARSSDMLATCRRIIDAEKTWFLNQCWVLGSDMDDDVMDQQKWAAAAMVLAQALVDKEAEEAAEAAGKPNAGGGEEDPNAGTAVAAAVAASGASGVSNPNDNTTTDAPVERRQLPSFALHEAQQIMTRADFVREMDRRNLFTIASNGQVRASSVPMQEALRQICGAPGFRQHLDATVQRIADIESLGRTRELVAKDLVLGGRYELSTPGAAGAGLLSSGKGGSKKTEVRFRGWSPHERPPRDQPEPGSDDDT</sequence>
<dbReference type="PANTHER" id="PTHR36168">
    <property type="entry name" value="CHROMOSOME 1, WHOLE GENOME SHOTGUN SEQUENCE"/>
    <property type="match status" value="1"/>
</dbReference>
<dbReference type="EMBL" id="AXCR01000010">
    <property type="protein sequence ID" value="KJR82828.1"/>
    <property type="molecule type" value="Genomic_DNA"/>
</dbReference>
<evidence type="ECO:0000256" key="1">
    <source>
        <dbReference type="SAM" id="MobiDB-lite"/>
    </source>
</evidence>
<dbReference type="InterPro" id="IPR027417">
    <property type="entry name" value="P-loop_NTPase"/>
</dbReference>
<reference evidence="3 4" key="1">
    <citation type="journal article" date="2014" name="BMC Genomics">
        <title>Comparative genomics of the major fungal agents of human and animal Sporotrichosis: Sporothrix schenckii and Sporothrix brasiliensis.</title>
        <authorList>
            <person name="Teixeira M.M."/>
            <person name="de Almeida L.G."/>
            <person name="Kubitschek-Barreira P."/>
            <person name="Alves F.L."/>
            <person name="Kioshima E.S."/>
            <person name="Abadio A.K."/>
            <person name="Fernandes L."/>
            <person name="Derengowski L.S."/>
            <person name="Ferreira K.S."/>
            <person name="Souza R.C."/>
            <person name="Ruiz J.C."/>
            <person name="de Andrade N.C."/>
            <person name="Paes H.C."/>
            <person name="Nicola A.M."/>
            <person name="Albuquerque P."/>
            <person name="Gerber A.L."/>
            <person name="Martins V.P."/>
            <person name="Peconick L.D."/>
            <person name="Neto A.V."/>
            <person name="Chaucanez C.B."/>
            <person name="Silva P.A."/>
            <person name="Cunha O.L."/>
            <person name="de Oliveira F.F."/>
            <person name="dos Santos T.C."/>
            <person name="Barros A.L."/>
            <person name="Soares M.A."/>
            <person name="de Oliveira L.M."/>
            <person name="Marini M.M."/>
            <person name="Villalobos-Duno H."/>
            <person name="Cunha M.M."/>
            <person name="de Hoog S."/>
            <person name="da Silveira J.F."/>
            <person name="Henrissat B."/>
            <person name="Nino-Vega G.A."/>
            <person name="Cisalpino P.S."/>
            <person name="Mora-Montes H.M."/>
            <person name="Almeida S.R."/>
            <person name="Stajich J.E."/>
            <person name="Lopes-Bezerra L.M."/>
            <person name="Vasconcelos A.T."/>
            <person name="Felipe M.S."/>
        </authorList>
    </citation>
    <scope>NUCLEOTIDE SEQUENCE [LARGE SCALE GENOMIC DNA]</scope>
    <source>
        <strain evidence="3 4">1099-18</strain>
    </source>
</reference>
<dbReference type="InterPro" id="IPR056808">
    <property type="entry name" value="HTH_AAA"/>
</dbReference>
<evidence type="ECO:0000259" key="2">
    <source>
        <dbReference type="Pfam" id="PF24913"/>
    </source>
</evidence>
<dbReference type="VEuPathDB" id="FungiDB:SPSK_04053"/>
<evidence type="ECO:0000313" key="3">
    <source>
        <dbReference type="EMBL" id="KJR82828.1"/>
    </source>
</evidence>
<evidence type="ECO:0000313" key="4">
    <source>
        <dbReference type="Proteomes" id="UP000033710"/>
    </source>
</evidence>
<feature type="region of interest" description="Disordered" evidence="1">
    <location>
        <begin position="672"/>
        <end position="715"/>
    </location>
</feature>
<accession>A0A0F2LZE3</accession>
<feature type="domain" description="AAA protein C-terminal winged helix" evidence="2">
    <location>
        <begin position="487"/>
        <end position="647"/>
    </location>
</feature>
<dbReference type="OrthoDB" id="511599at2759"/>
<feature type="region of interest" description="Disordered" evidence="1">
    <location>
        <begin position="213"/>
        <end position="232"/>
    </location>
</feature>
<dbReference type="KEGG" id="ssck:SPSK_04053"/>
<feature type="compositionally biased region" description="Low complexity" evidence="1">
    <location>
        <begin position="672"/>
        <end position="681"/>
    </location>
</feature>
<feature type="region of interest" description="Disordered" evidence="1">
    <location>
        <begin position="76"/>
        <end position="126"/>
    </location>
</feature>
<protein>
    <recommendedName>
        <fullName evidence="2">AAA protein C-terminal winged helix domain-containing protein</fullName>
    </recommendedName>
</protein>
<dbReference type="GeneID" id="27666143"/>
<gene>
    <name evidence="3" type="ORF">SPSK_04053</name>
</gene>
<dbReference type="SUPFAM" id="SSF52540">
    <property type="entry name" value="P-loop containing nucleoside triphosphate hydrolases"/>
    <property type="match status" value="1"/>
</dbReference>
<feature type="compositionally biased region" description="Low complexity" evidence="1">
    <location>
        <begin position="109"/>
        <end position="126"/>
    </location>
</feature>
<reference evidence="3 4" key="2">
    <citation type="journal article" date="2015" name="Eukaryot. Cell">
        <title>Asexual propagation of a virulent clone complex in a human and feline outbreak of sporotrichosis.</title>
        <authorList>
            <person name="Teixeira Mde M."/>
            <person name="Rodrigues A.M."/>
            <person name="Tsui C.K."/>
            <person name="de Almeida L.G."/>
            <person name="Van Diepeningen A.D."/>
            <person name="van den Ende B.G."/>
            <person name="Fernandes G.F."/>
            <person name="Kano R."/>
            <person name="Hamelin R.C."/>
            <person name="Lopes-Bezerra L.M."/>
            <person name="Vasconcelos A.T."/>
            <person name="de Hoog S."/>
            <person name="de Camargo Z.P."/>
            <person name="Felipe M.S."/>
        </authorList>
    </citation>
    <scope>NUCLEOTIDE SEQUENCE [LARGE SCALE GENOMIC DNA]</scope>
    <source>
        <strain evidence="3 4">1099-18</strain>
    </source>
</reference>
<dbReference type="PANTHER" id="PTHR36168:SF1">
    <property type="entry name" value="ORC1-LIKE AAA ATPASE DOMAIN-CONTAINING PROTEIN"/>
    <property type="match status" value="1"/>
</dbReference>
<dbReference type="Pfam" id="PF24913">
    <property type="entry name" value="WHD_AAA_fung"/>
    <property type="match status" value="1"/>
</dbReference>
<proteinExistence type="predicted"/>
<organism evidence="3 4">
    <name type="scientific">Sporothrix schenckii 1099-18</name>
    <dbReference type="NCBI Taxonomy" id="1397361"/>
    <lineage>
        <taxon>Eukaryota</taxon>
        <taxon>Fungi</taxon>
        <taxon>Dikarya</taxon>
        <taxon>Ascomycota</taxon>
        <taxon>Pezizomycotina</taxon>
        <taxon>Sordariomycetes</taxon>
        <taxon>Sordariomycetidae</taxon>
        <taxon>Ophiostomatales</taxon>
        <taxon>Ophiostomataceae</taxon>
        <taxon>Sporothrix</taxon>
    </lineage>
</organism>
<feature type="compositionally biased region" description="Polar residues" evidence="1">
    <location>
        <begin position="89"/>
        <end position="104"/>
    </location>
</feature>
<dbReference type="RefSeq" id="XP_016585504.1">
    <property type="nucleotide sequence ID" value="XM_016730866.1"/>
</dbReference>
<dbReference type="Proteomes" id="UP000033710">
    <property type="component" value="Unassembled WGS sequence"/>
</dbReference>
<name>A0A0F2LZE3_SPOSC</name>
<dbReference type="AlphaFoldDB" id="A0A0F2LZE3"/>
<comment type="caution">
    <text evidence="3">The sequence shown here is derived from an EMBL/GenBank/DDBJ whole genome shotgun (WGS) entry which is preliminary data.</text>
</comment>